<evidence type="ECO:0000313" key="2">
    <source>
        <dbReference type="Proteomes" id="UP000034852"/>
    </source>
</evidence>
<dbReference type="AlphaFoldDB" id="A0A0G0GW88"/>
<dbReference type="Proteomes" id="UP000034852">
    <property type="component" value="Unassembled WGS sequence"/>
</dbReference>
<dbReference type="EMBL" id="LBTH01000030">
    <property type="protein sequence ID" value="KKQ35258.1"/>
    <property type="molecule type" value="Genomic_DNA"/>
</dbReference>
<name>A0A0G0GW88_9BACT</name>
<organism evidence="1 2">
    <name type="scientific">candidate division WS6 bacterium GW2011_GWA2_37_6</name>
    <dbReference type="NCBI Taxonomy" id="1619087"/>
    <lineage>
        <taxon>Bacteria</taxon>
        <taxon>Candidatus Dojkabacteria</taxon>
    </lineage>
</organism>
<gene>
    <name evidence="1" type="ORF">US52_C0030G0010</name>
</gene>
<protein>
    <submittedName>
        <fullName evidence="1">Uncharacterized protein</fullName>
    </submittedName>
</protein>
<comment type="caution">
    <text evidence="1">The sequence shown here is derived from an EMBL/GenBank/DDBJ whole genome shotgun (WGS) entry which is preliminary data.</text>
</comment>
<sequence>MSLQDGEKVMPTPDLDFLLTEAANVTTDFYHYVHDLHYNYDKASDGPRSEKWTLQGLGMVKLEENGNGFNIIIFPNEPHGQAIKNLLDGFIDPDEYEAAIFSVESEDEYEVRFSTDSKMPDNEKLKTDFSYPEFRSDKRVATTISHYFNQPEQNVRNLESGVPLILKKLEEYRTVTSDKENENSSPEGWIHKFLETDIRSKKKSVKQFEVVENIVESIVNTDFADALKHFRIDLESTVETGSMYSSIIENATKNGIEGIESLFMVALRKLLQGIENRDKDDIIDLGLNLGGIRVGELQTIDFWHDQFLPLAQKMAENAVLLRGMGQRGLDFLIKGEHGTSEETILPKQLRQEYQDWQNLTGRKLQYTISMLALDNHPLYTYGAGMGNSGGNLDVQITIKNRDLLRNSTVYYLSDVDDPQNTDFRQFNFETALLLFALRHINFSLFLKSELLKNKQFTIGNFGLMETHTLGQVGIDDIDKVFFWTQKKRDPISENDAQHLAQIREQRTSLIEICQDALGNDKVIMKESPIEEII</sequence>
<reference evidence="1 2" key="1">
    <citation type="journal article" date="2015" name="Nature">
        <title>rRNA introns, odd ribosomes, and small enigmatic genomes across a large radiation of phyla.</title>
        <authorList>
            <person name="Brown C.T."/>
            <person name="Hug L.A."/>
            <person name="Thomas B.C."/>
            <person name="Sharon I."/>
            <person name="Castelle C.J."/>
            <person name="Singh A."/>
            <person name="Wilkins M.J."/>
            <person name="Williams K.H."/>
            <person name="Banfield J.F."/>
        </authorList>
    </citation>
    <scope>NUCLEOTIDE SEQUENCE [LARGE SCALE GENOMIC DNA]</scope>
</reference>
<proteinExistence type="predicted"/>
<evidence type="ECO:0000313" key="1">
    <source>
        <dbReference type="EMBL" id="KKQ35258.1"/>
    </source>
</evidence>
<accession>A0A0G0GW88</accession>